<name>A0A0E9WET4_ANGAN</name>
<sequence>MLCLEFFTVRKAKLKATGRRAKVNQ</sequence>
<accession>A0A0E9WET4</accession>
<proteinExistence type="predicted"/>
<reference evidence="1" key="2">
    <citation type="journal article" date="2015" name="Fish Shellfish Immunol.">
        <title>Early steps in the European eel (Anguilla anguilla)-Vibrio vulnificus interaction in the gills: Role of the RtxA13 toxin.</title>
        <authorList>
            <person name="Callol A."/>
            <person name="Pajuelo D."/>
            <person name="Ebbesson L."/>
            <person name="Teles M."/>
            <person name="MacKenzie S."/>
            <person name="Amaro C."/>
        </authorList>
    </citation>
    <scope>NUCLEOTIDE SEQUENCE</scope>
</reference>
<dbReference type="EMBL" id="GBXM01020487">
    <property type="protein sequence ID" value="JAH88090.1"/>
    <property type="molecule type" value="Transcribed_RNA"/>
</dbReference>
<organism evidence="1">
    <name type="scientific">Anguilla anguilla</name>
    <name type="common">European freshwater eel</name>
    <name type="synonym">Muraena anguilla</name>
    <dbReference type="NCBI Taxonomy" id="7936"/>
    <lineage>
        <taxon>Eukaryota</taxon>
        <taxon>Metazoa</taxon>
        <taxon>Chordata</taxon>
        <taxon>Craniata</taxon>
        <taxon>Vertebrata</taxon>
        <taxon>Euteleostomi</taxon>
        <taxon>Actinopterygii</taxon>
        <taxon>Neopterygii</taxon>
        <taxon>Teleostei</taxon>
        <taxon>Anguilliformes</taxon>
        <taxon>Anguillidae</taxon>
        <taxon>Anguilla</taxon>
    </lineage>
</organism>
<evidence type="ECO:0000313" key="1">
    <source>
        <dbReference type="EMBL" id="JAH88090.1"/>
    </source>
</evidence>
<protein>
    <submittedName>
        <fullName evidence="1">Uncharacterized protein</fullName>
    </submittedName>
</protein>
<reference evidence="1" key="1">
    <citation type="submission" date="2014-11" db="EMBL/GenBank/DDBJ databases">
        <authorList>
            <person name="Amaro Gonzalez C."/>
        </authorList>
    </citation>
    <scope>NUCLEOTIDE SEQUENCE</scope>
</reference>
<dbReference type="AlphaFoldDB" id="A0A0E9WET4"/>